<comment type="caution">
    <text evidence="2">The sequence shown here is derived from an EMBL/GenBank/DDBJ whole genome shotgun (WGS) entry which is preliminary data.</text>
</comment>
<reference evidence="2 3" key="1">
    <citation type="submission" date="2018-08" db="EMBL/GenBank/DDBJ databases">
        <title>Draft genome of the lignicolous fungus Coniochaeta pulveracea.</title>
        <authorList>
            <person name="Borstlap C.J."/>
            <person name="De Witt R.N."/>
            <person name="Botha A."/>
            <person name="Volschenk H."/>
        </authorList>
    </citation>
    <scope>NUCLEOTIDE SEQUENCE [LARGE SCALE GENOMIC DNA]</scope>
    <source>
        <strain evidence="2 3">CAB683</strain>
    </source>
</reference>
<dbReference type="EMBL" id="QVQW01000066">
    <property type="protein sequence ID" value="RKU41847.1"/>
    <property type="molecule type" value="Genomic_DNA"/>
</dbReference>
<evidence type="ECO:0000256" key="1">
    <source>
        <dbReference type="SAM" id="Coils"/>
    </source>
</evidence>
<evidence type="ECO:0008006" key="4">
    <source>
        <dbReference type="Google" id="ProtNLM"/>
    </source>
</evidence>
<gene>
    <name evidence="2" type="ORF">DL546_000190</name>
</gene>
<sequence length="94" mass="10813">MTSRVGIRALRPLLRSSVARRWDSSSATRPKSPTSDFYKTFTRPVAKCLLLAMFTYQLAYFAWVKLETEEIRKKKTAEIAGLEEQVKELQKKAS</sequence>
<protein>
    <recommendedName>
        <fullName evidence="4">Inner membrane assembly complex subunit 17</fullName>
    </recommendedName>
</protein>
<dbReference type="AlphaFoldDB" id="A0A420Y1V6"/>
<feature type="coiled-coil region" evidence="1">
    <location>
        <begin position="65"/>
        <end position="92"/>
    </location>
</feature>
<dbReference type="Proteomes" id="UP000275385">
    <property type="component" value="Unassembled WGS sequence"/>
</dbReference>
<evidence type="ECO:0000313" key="2">
    <source>
        <dbReference type="EMBL" id="RKU41847.1"/>
    </source>
</evidence>
<organism evidence="2 3">
    <name type="scientific">Coniochaeta pulveracea</name>
    <dbReference type="NCBI Taxonomy" id="177199"/>
    <lineage>
        <taxon>Eukaryota</taxon>
        <taxon>Fungi</taxon>
        <taxon>Dikarya</taxon>
        <taxon>Ascomycota</taxon>
        <taxon>Pezizomycotina</taxon>
        <taxon>Sordariomycetes</taxon>
        <taxon>Sordariomycetidae</taxon>
        <taxon>Coniochaetales</taxon>
        <taxon>Coniochaetaceae</taxon>
        <taxon>Coniochaeta</taxon>
    </lineage>
</organism>
<name>A0A420Y1V6_9PEZI</name>
<keyword evidence="1" id="KW-0175">Coiled coil</keyword>
<dbReference type="OrthoDB" id="2120024at2759"/>
<keyword evidence="3" id="KW-1185">Reference proteome</keyword>
<accession>A0A420Y1V6</accession>
<evidence type="ECO:0000313" key="3">
    <source>
        <dbReference type="Proteomes" id="UP000275385"/>
    </source>
</evidence>
<proteinExistence type="predicted"/>